<proteinExistence type="inferred from homology"/>
<name>A0A0L6CN23_9MICO</name>
<evidence type="ECO:0000313" key="9">
    <source>
        <dbReference type="EMBL" id="KNX39144.1"/>
    </source>
</evidence>
<comment type="similarity">
    <text evidence="2 7">Belongs to the complex I subunit 3 family.</text>
</comment>
<comment type="subcellular location">
    <subcellularLocation>
        <location evidence="7">Cell membrane</location>
        <topology evidence="7">Multi-pass membrane protein</topology>
    </subcellularLocation>
    <subcellularLocation>
        <location evidence="1">Membrane</location>
    </subcellularLocation>
</comment>
<keyword evidence="10" id="KW-1185">Reference proteome</keyword>
<protein>
    <recommendedName>
        <fullName evidence="7">NADH-quinone oxidoreductase subunit</fullName>
        <ecNumber evidence="7">7.1.1.-</ecNumber>
    </recommendedName>
</protein>
<keyword evidence="3" id="KW-0813">Transport</keyword>
<dbReference type="GO" id="GO:0030964">
    <property type="term" value="C:NADH dehydrogenase complex"/>
    <property type="evidence" value="ECO:0007669"/>
    <property type="project" value="TreeGrafter"/>
</dbReference>
<evidence type="ECO:0000256" key="7">
    <source>
        <dbReference type="RuleBase" id="RU003639"/>
    </source>
</evidence>
<evidence type="ECO:0000256" key="8">
    <source>
        <dbReference type="SAM" id="Phobius"/>
    </source>
</evidence>
<dbReference type="AlphaFoldDB" id="A0A0L6CN23"/>
<evidence type="ECO:0000256" key="5">
    <source>
        <dbReference type="ARBA" id="ARBA00022989"/>
    </source>
</evidence>
<keyword evidence="7" id="KW-0874">Quinone</keyword>
<dbReference type="PANTHER" id="PTHR11058">
    <property type="entry name" value="NADH-UBIQUINONE OXIDOREDUCTASE CHAIN 3"/>
    <property type="match status" value="1"/>
</dbReference>
<dbReference type="GO" id="GO:0048038">
    <property type="term" value="F:quinone binding"/>
    <property type="evidence" value="ECO:0007669"/>
    <property type="project" value="UniProtKB-KW"/>
</dbReference>
<evidence type="ECO:0000256" key="1">
    <source>
        <dbReference type="ARBA" id="ARBA00004370"/>
    </source>
</evidence>
<comment type="catalytic activity">
    <reaction evidence="7">
        <text>a quinone + NADH + 5 H(+)(in) = a quinol + NAD(+) + 4 H(+)(out)</text>
        <dbReference type="Rhea" id="RHEA:57888"/>
        <dbReference type="ChEBI" id="CHEBI:15378"/>
        <dbReference type="ChEBI" id="CHEBI:24646"/>
        <dbReference type="ChEBI" id="CHEBI:57540"/>
        <dbReference type="ChEBI" id="CHEBI:57945"/>
        <dbReference type="ChEBI" id="CHEBI:132124"/>
    </reaction>
</comment>
<evidence type="ECO:0000256" key="2">
    <source>
        <dbReference type="ARBA" id="ARBA00008472"/>
    </source>
</evidence>
<evidence type="ECO:0000256" key="6">
    <source>
        <dbReference type="ARBA" id="ARBA00023136"/>
    </source>
</evidence>
<keyword evidence="7" id="KW-0520">NAD</keyword>
<dbReference type="GO" id="GO:0008137">
    <property type="term" value="F:NADH dehydrogenase (ubiquinone) activity"/>
    <property type="evidence" value="ECO:0007669"/>
    <property type="project" value="InterPro"/>
</dbReference>
<sequence>MAGYLVVAAVAVAGLLLFVVAMLMRRLLSPVSPNPVRLTTYESGVDPVGLHWAQTQVRYLGFAFLYVIFAVDAVYLFPWATVLRDADLGAASLAEMGIFIAVILVGLLHAARRGLLRWDVTS</sequence>
<keyword evidence="5 8" id="KW-1133">Transmembrane helix</keyword>
<organism evidence="9 10">
    <name type="scientific">Luteipulveratus halotolerans</name>
    <dbReference type="NCBI Taxonomy" id="1631356"/>
    <lineage>
        <taxon>Bacteria</taxon>
        <taxon>Bacillati</taxon>
        <taxon>Actinomycetota</taxon>
        <taxon>Actinomycetes</taxon>
        <taxon>Micrococcales</taxon>
        <taxon>Dermacoccaceae</taxon>
        <taxon>Luteipulveratus</taxon>
    </lineage>
</organism>
<evidence type="ECO:0000313" key="10">
    <source>
        <dbReference type="Proteomes" id="UP000037397"/>
    </source>
</evidence>
<dbReference type="EMBL" id="LAIR01000002">
    <property type="protein sequence ID" value="KNX39144.1"/>
    <property type="molecule type" value="Genomic_DNA"/>
</dbReference>
<keyword evidence="9" id="KW-0830">Ubiquinone</keyword>
<dbReference type="GO" id="GO:0005886">
    <property type="term" value="C:plasma membrane"/>
    <property type="evidence" value="ECO:0007669"/>
    <property type="project" value="UniProtKB-SubCell"/>
</dbReference>
<evidence type="ECO:0000256" key="3">
    <source>
        <dbReference type="ARBA" id="ARBA00022448"/>
    </source>
</evidence>
<dbReference type="InterPro" id="IPR000440">
    <property type="entry name" value="NADH_UbQ/plastoQ_OxRdtase_su3"/>
</dbReference>
<dbReference type="Proteomes" id="UP000037397">
    <property type="component" value="Unassembled WGS sequence"/>
</dbReference>
<dbReference type="PATRIC" id="fig|1631356.3.peg.492"/>
<reference evidence="10" key="1">
    <citation type="submission" date="2015-03" db="EMBL/GenBank/DDBJ databases">
        <title>Luteipulveratus halotolerans sp. nov., a novel actinobacterium (Dermacoccaceae) from Sarawak, Malaysia.</title>
        <authorList>
            <person name="Juboi H."/>
            <person name="Basik A."/>
            <person name="Shamsul S.S."/>
            <person name="Arnold P."/>
            <person name="Schmitt E.K."/>
            <person name="Sanglier J.-J."/>
            <person name="Yeo T."/>
        </authorList>
    </citation>
    <scope>NUCLEOTIDE SEQUENCE [LARGE SCALE GENOMIC DNA]</scope>
    <source>
        <strain evidence="10">C296001</strain>
    </source>
</reference>
<keyword evidence="4 7" id="KW-0812">Transmembrane</keyword>
<feature type="transmembrane region" description="Helical" evidence="8">
    <location>
        <begin position="59"/>
        <end position="77"/>
    </location>
</feature>
<dbReference type="Pfam" id="PF00507">
    <property type="entry name" value="Oxidored_q4"/>
    <property type="match status" value="1"/>
</dbReference>
<evidence type="ECO:0000256" key="4">
    <source>
        <dbReference type="ARBA" id="ARBA00022692"/>
    </source>
</evidence>
<gene>
    <name evidence="9" type="ORF">VV01_02785</name>
</gene>
<feature type="transmembrane region" description="Helical" evidence="8">
    <location>
        <begin position="89"/>
        <end position="108"/>
    </location>
</feature>
<dbReference type="PANTHER" id="PTHR11058:SF9">
    <property type="entry name" value="NADH-UBIQUINONE OXIDOREDUCTASE CHAIN 3"/>
    <property type="match status" value="1"/>
</dbReference>
<dbReference type="STRING" id="1631356.VV01_02785"/>
<accession>A0A0L6CN23</accession>
<comment type="function">
    <text evidence="7">NDH-1 shuttles electrons from NADH, via FMN and iron-sulfur (Fe-S) centers, to quinones in the respiratory chain.</text>
</comment>
<comment type="caution">
    <text evidence="9">The sequence shown here is derived from an EMBL/GenBank/DDBJ whole genome shotgun (WGS) entry which is preliminary data.</text>
</comment>
<feature type="transmembrane region" description="Helical" evidence="8">
    <location>
        <begin position="6"/>
        <end position="24"/>
    </location>
</feature>
<dbReference type="EC" id="7.1.1.-" evidence="7"/>
<keyword evidence="6 8" id="KW-0472">Membrane</keyword>
<dbReference type="InterPro" id="IPR038430">
    <property type="entry name" value="NDAH_ubi_oxred_su3_sf"/>
</dbReference>
<dbReference type="Gene3D" id="1.20.58.1610">
    <property type="entry name" value="NADH:ubiquinone/plastoquinone oxidoreductase, chain 3"/>
    <property type="match status" value="1"/>
</dbReference>